<reference evidence="1" key="1">
    <citation type="submission" date="2019-08" db="EMBL/GenBank/DDBJ databases">
        <authorList>
            <person name="Kucharzyk K."/>
            <person name="Murdoch R.W."/>
            <person name="Higgins S."/>
            <person name="Loffler F."/>
        </authorList>
    </citation>
    <scope>NUCLEOTIDE SEQUENCE</scope>
</reference>
<organism evidence="1">
    <name type="scientific">bioreactor metagenome</name>
    <dbReference type="NCBI Taxonomy" id="1076179"/>
    <lineage>
        <taxon>unclassified sequences</taxon>
        <taxon>metagenomes</taxon>
        <taxon>ecological metagenomes</taxon>
    </lineage>
</organism>
<dbReference type="EMBL" id="VSSQ01042097">
    <property type="protein sequence ID" value="MPM95621.1"/>
    <property type="molecule type" value="Genomic_DNA"/>
</dbReference>
<comment type="caution">
    <text evidence="1">The sequence shown here is derived from an EMBL/GenBank/DDBJ whole genome shotgun (WGS) entry which is preliminary data.</text>
</comment>
<evidence type="ECO:0000313" key="1">
    <source>
        <dbReference type="EMBL" id="MPM95621.1"/>
    </source>
</evidence>
<proteinExistence type="predicted"/>
<sequence length="73" mass="8670">MDYAKFFAEVADWILMVNQKASEHGMQSDAFWDWVMHSSGEFGVRYKNNELVVRQMLMLLDWLELVHKKTMEG</sequence>
<accession>A0A645E232</accession>
<protein>
    <submittedName>
        <fullName evidence="1">Uncharacterized protein</fullName>
    </submittedName>
</protein>
<dbReference type="AlphaFoldDB" id="A0A645E232"/>
<gene>
    <name evidence="1" type="ORF">SDC9_142776</name>
</gene>
<name>A0A645E232_9ZZZZ</name>